<protein>
    <submittedName>
        <fullName evidence="2">Uncharacterized protein</fullName>
    </submittedName>
</protein>
<proteinExistence type="predicted"/>
<dbReference type="AlphaFoldDB" id="A0A1Y1ZME3"/>
<evidence type="ECO:0000313" key="2">
    <source>
        <dbReference type="EMBL" id="ORY11423.1"/>
    </source>
</evidence>
<keyword evidence="1" id="KW-0472">Membrane</keyword>
<keyword evidence="3" id="KW-1185">Reference proteome</keyword>
<organism evidence="2 3">
    <name type="scientific">Clohesyomyces aquaticus</name>
    <dbReference type="NCBI Taxonomy" id="1231657"/>
    <lineage>
        <taxon>Eukaryota</taxon>
        <taxon>Fungi</taxon>
        <taxon>Dikarya</taxon>
        <taxon>Ascomycota</taxon>
        <taxon>Pezizomycotina</taxon>
        <taxon>Dothideomycetes</taxon>
        <taxon>Pleosporomycetidae</taxon>
        <taxon>Pleosporales</taxon>
        <taxon>Lindgomycetaceae</taxon>
        <taxon>Clohesyomyces</taxon>
    </lineage>
</organism>
<evidence type="ECO:0000313" key="3">
    <source>
        <dbReference type="Proteomes" id="UP000193144"/>
    </source>
</evidence>
<dbReference type="Proteomes" id="UP000193144">
    <property type="component" value="Unassembled WGS sequence"/>
</dbReference>
<gene>
    <name evidence="2" type="ORF">BCR34DRAFT_565329</name>
</gene>
<name>A0A1Y1ZME3_9PLEO</name>
<keyword evidence="1" id="KW-0812">Transmembrane</keyword>
<accession>A0A1Y1ZME3</accession>
<comment type="caution">
    <text evidence="2">The sequence shown here is derived from an EMBL/GenBank/DDBJ whole genome shotgun (WGS) entry which is preliminary data.</text>
</comment>
<reference evidence="2 3" key="1">
    <citation type="submission" date="2016-07" db="EMBL/GenBank/DDBJ databases">
        <title>Pervasive Adenine N6-methylation of Active Genes in Fungi.</title>
        <authorList>
            <consortium name="DOE Joint Genome Institute"/>
            <person name="Mondo S.J."/>
            <person name="Dannebaum R.O."/>
            <person name="Kuo R.C."/>
            <person name="Labutti K."/>
            <person name="Haridas S."/>
            <person name="Kuo A."/>
            <person name="Salamov A."/>
            <person name="Ahrendt S.R."/>
            <person name="Lipzen A."/>
            <person name="Sullivan W."/>
            <person name="Andreopoulos W.B."/>
            <person name="Clum A."/>
            <person name="Lindquist E."/>
            <person name="Daum C."/>
            <person name="Ramamoorthy G.K."/>
            <person name="Gryganskyi A."/>
            <person name="Culley D."/>
            <person name="Magnuson J.K."/>
            <person name="James T.Y."/>
            <person name="O'Malley M.A."/>
            <person name="Stajich J.E."/>
            <person name="Spatafora J.W."/>
            <person name="Visel A."/>
            <person name="Grigoriev I.V."/>
        </authorList>
    </citation>
    <scope>NUCLEOTIDE SEQUENCE [LARGE SCALE GENOMIC DNA]</scope>
    <source>
        <strain evidence="2 3">CBS 115471</strain>
    </source>
</reference>
<sequence length="85" mass="10003">MEKQLQELNQTTTISLVALVFLLSVTLYIYNKIHLLRRLYPISRSGGEMALICLLWLFWIQICMIWIAIKRQERLVAELVALVKK</sequence>
<dbReference type="EMBL" id="MCFA01000061">
    <property type="protein sequence ID" value="ORY11423.1"/>
    <property type="molecule type" value="Genomic_DNA"/>
</dbReference>
<feature type="transmembrane region" description="Helical" evidence="1">
    <location>
        <begin position="12"/>
        <end position="30"/>
    </location>
</feature>
<evidence type="ECO:0000256" key="1">
    <source>
        <dbReference type="SAM" id="Phobius"/>
    </source>
</evidence>
<keyword evidence="1" id="KW-1133">Transmembrane helix</keyword>
<feature type="transmembrane region" description="Helical" evidence="1">
    <location>
        <begin position="50"/>
        <end position="69"/>
    </location>
</feature>